<feature type="compositionally biased region" description="Basic and acidic residues" evidence="1">
    <location>
        <begin position="100"/>
        <end position="114"/>
    </location>
</feature>
<reference evidence="2 3" key="1">
    <citation type="submission" date="2022-01" db="EMBL/GenBank/DDBJ databases">
        <authorList>
            <person name="Xiong W."/>
            <person name="Schranz E."/>
        </authorList>
    </citation>
    <scope>NUCLEOTIDE SEQUENCE [LARGE SCALE GENOMIC DNA]</scope>
</reference>
<sequence length="350" mass="39569">MEEEKAAAYYDELTRKGGGAARFKQGLGFSSSSPDVTGNSNHSDAVPARGSALPSSSSFLSSFVRASSPSKSSDVQKQAQIESIQNKLKKKPNSSSSSRVSDDHHFRDRESDKHSSRRRRSRSRSRSRSRDGDERSRNRRRHRSSSRDRDRKEEKDRYRDRGKESWRRSRSLSPLHRRSEKSRADDDDRNARKEKTGRVDYAKLIEGYDKMSPAERVKAKMKLQLSATAKQDEANGMGSGWERFDFDKDAPLDDEEIEAAEDDVDLVKHIGQSFRFSAVEARREEKIKATHDEAIFGSSSLAPPVDTDSEAEGNDITRESPETAPVATSLISDQVRSLQQGSWRDRIRKA</sequence>
<evidence type="ECO:0000256" key="1">
    <source>
        <dbReference type="SAM" id="MobiDB-lite"/>
    </source>
</evidence>
<dbReference type="InterPro" id="IPR034604">
    <property type="entry name" value="SRRP53"/>
</dbReference>
<keyword evidence="3" id="KW-1185">Reference proteome</keyword>
<evidence type="ECO:0000313" key="2">
    <source>
        <dbReference type="EMBL" id="CAH1428425.1"/>
    </source>
</evidence>
<feature type="compositionally biased region" description="Polar residues" evidence="1">
    <location>
        <begin position="329"/>
        <end position="342"/>
    </location>
</feature>
<dbReference type="GO" id="GO:0005634">
    <property type="term" value="C:nucleus"/>
    <property type="evidence" value="ECO:0007669"/>
    <property type="project" value="TreeGrafter"/>
</dbReference>
<evidence type="ECO:0000313" key="3">
    <source>
        <dbReference type="Proteomes" id="UP001157418"/>
    </source>
</evidence>
<feature type="compositionally biased region" description="Basic and acidic residues" evidence="1">
    <location>
        <begin position="145"/>
        <end position="167"/>
    </location>
</feature>
<feature type="compositionally biased region" description="Basic residues" evidence="1">
    <location>
        <begin position="115"/>
        <end position="127"/>
    </location>
</feature>
<dbReference type="GO" id="GO:0005737">
    <property type="term" value="C:cytoplasm"/>
    <property type="evidence" value="ECO:0007669"/>
    <property type="project" value="TreeGrafter"/>
</dbReference>
<feature type="compositionally biased region" description="Polar residues" evidence="1">
    <location>
        <begin position="28"/>
        <end position="43"/>
    </location>
</feature>
<dbReference type="PANTHER" id="PTHR31968:SF4">
    <property type="entry name" value="SERINE_ARGININE-RELATED PROTEIN 53"/>
    <property type="match status" value="1"/>
</dbReference>
<dbReference type="GO" id="GO:0000380">
    <property type="term" value="P:alternative mRNA splicing, via spliceosome"/>
    <property type="evidence" value="ECO:0007669"/>
    <property type="project" value="InterPro"/>
</dbReference>
<feature type="compositionally biased region" description="Basic and acidic residues" evidence="1">
    <location>
        <begin position="181"/>
        <end position="199"/>
    </location>
</feature>
<dbReference type="PANTHER" id="PTHR31968">
    <property type="entry name" value="SERINE/ARGININE-RELATED PROTEIN 53"/>
    <property type="match status" value="1"/>
</dbReference>
<feature type="region of interest" description="Disordered" evidence="1">
    <location>
        <begin position="20"/>
        <end position="199"/>
    </location>
</feature>
<dbReference type="Proteomes" id="UP001157418">
    <property type="component" value="Unassembled WGS sequence"/>
</dbReference>
<feature type="compositionally biased region" description="Polar residues" evidence="1">
    <location>
        <begin position="71"/>
        <end position="86"/>
    </location>
</feature>
<organism evidence="2 3">
    <name type="scientific">Lactuca virosa</name>
    <dbReference type="NCBI Taxonomy" id="75947"/>
    <lineage>
        <taxon>Eukaryota</taxon>
        <taxon>Viridiplantae</taxon>
        <taxon>Streptophyta</taxon>
        <taxon>Embryophyta</taxon>
        <taxon>Tracheophyta</taxon>
        <taxon>Spermatophyta</taxon>
        <taxon>Magnoliopsida</taxon>
        <taxon>eudicotyledons</taxon>
        <taxon>Gunneridae</taxon>
        <taxon>Pentapetalae</taxon>
        <taxon>asterids</taxon>
        <taxon>campanulids</taxon>
        <taxon>Asterales</taxon>
        <taxon>Asteraceae</taxon>
        <taxon>Cichorioideae</taxon>
        <taxon>Cichorieae</taxon>
        <taxon>Lactucinae</taxon>
        <taxon>Lactuca</taxon>
    </lineage>
</organism>
<gene>
    <name evidence="2" type="ORF">LVIROSA_LOCUS15356</name>
</gene>
<protein>
    <submittedName>
        <fullName evidence="2">Uncharacterized protein</fullName>
    </submittedName>
</protein>
<name>A0AAU9MN92_9ASTR</name>
<feature type="compositionally biased region" description="Low complexity" evidence="1">
    <location>
        <begin position="51"/>
        <end position="70"/>
    </location>
</feature>
<dbReference type="AlphaFoldDB" id="A0AAU9MN92"/>
<feature type="region of interest" description="Disordered" evidence="1">
    <location>
        <begin position="294"/>
        <end position="350"/>
    </location>
</feature>
<accession>A0AAU9MN92</accession>
<comment type="caution">
    <text evidence="2">The sequence shown here is derived from an EMBL/GenBank/DDBJ whole genome shotgun (WGS) entry which is preliminary data.</text>
</comment>
<proteinExistence type="predicted"/>
<dbReference type="EMBL" id="CAKMRJ010002223">
    <property type="protein sequence ID" value="CAH1428425.1"/>
    <property type="molecule type" value="Genomic_DNA"/>
</dbReference>